<accession>A0A7J8ZZX3</accession>
<dbReference type="PANTHER" id="PTHR33386:SF5">
    <property type="entry name" value="OS02G0740600 PROTEIN"/>
    <property type="match status" value="1"/>
</dbReference>
<dbReference type="AlphaFoldDB" id="A0A7J8ZZX3"/>
<keyword evidence="3" id="KW-1185">Reference proteome</keyword>
<dbReference type="EMBL" id="JABEZV010000008">
    <property type="protein sequence ID" value="MBA0717220.1"/>
    <property type="molecule type" value="Genomic_DNA"/>
</dbReference>
<feature type="non-terminal residue" evidence="2">
    <location>
        <position position="1"/>
    </location>
</feature>
<evidence type="ECO:0000313" key="2">
    <source>
        <dbReference type="EMBL" id="MBA0717220.1"/>
    </source>
</evidence>
<dbReference type="PANTHER" id="PTHR33386">
    <property type="entry name" value="OS02G0740600 PROTEIN"/>
    <property type="match status" value="1"/>
</dbReference>
<organism evidence="2 3">
    <name type="scientific">Gossypium laxum</name>
    <dbReference type="NCBI Taxonomy" id="34288"/>
    <lineage>
        <taxon>Eukaryota</taxon>
        <taxon>Viridiplantae</taxon>
        <taxon>Streptophyta</taxon>
        <taxon>Embryophyta</taxon>
        <taxon>Tracheophyta</taxon>
        <taxon>Spermatophyta</taxon>
        <taxon>Magnoliopsida</taxon>
        <taxon>eudicotyledons</taxon>
        <taxon>Gunneridae</taxon>
        <taxon>Pentapetalae</taxon>
        <taxon>rosids</taxon>
        <taxon>malvids</taxon>
        <taxon>Malvales</taxon>
        <taxon>Malvaceae</taxon>
        <taxon>Malvoideae</taxon>
        <taxon>Gossypium</taxon>
    </lineage>
</organism>
<evidence type="ECO:0000313" key="3">
    <source>
        <dbReference type="Proteomes" id="UP000593574"/>
    </source>
</evidence>
<evidence type="ECO:0000256" key="1">
    <source>
        <dbReference type="SAM" id="MobiDB-lite"/>
    </source>
</evidence>
<protein>
    <submittedName>
        <fullName evidence="2">Uncharacterized protein</fullName>
    </submittedName>
</protein>
<gene>
    <name evidence="2" type="ORF">Golax_005057</name>
</gene>
<comment type="caution">
    <text evidence="2">The sequence shown here is derived from an EMBL/GenBank/DDBJ whole genome shotgun (WGS) entry which is preliminary data.</text>
</comment>
<reference evidence="2 3" key="1">
    <citation type="journal article" date="2019" name="Genome Biol. Evol.">
        <title>Insights into the evolution of the New World diploid cottons (Gossypium, subgenus Houzingenia) based on genome sequencing.</title>
        <authorList>
            <person name="Grover C.E."/>
            <person name="Arick M.A. 2nd"/>
            <person name="Thrash A."/>
            <person name="Conover J.L."/>
            <person name="Sanders W.S."/>
            <person name="Peterson D.G."/>
            <person name="Frelichowski J.E."/>
            <person name="Scheffler J.A."/>
            <person name="Scheffler B.E."/>
            <person name="Wendel J.F."/>
        </authorList>
    </citation>
    <scope>NUCLEOTIDE SEQUENCE [LARGE SCALE GENOMIC DNA]</scope>
    <source>
        <strain evidence="2">4</strain>
        <tissue evidence="2">Leaf</tissue>
    </source>
</reference>
<sequence length="167" mass="18694">MEGNKSYGNGSSWADQWDYSDRAAATSTANEKKRSSGGATAKYKQKVGDGLEKTKSVASTGMKKVKQGTSSGLQWIKDNWGRSRFGLEVNVKARKPARREVRYGDLGIGTPMLKPPSEEFTVLEIQSKIGLFIRERVVRVWFECAHILELNMARYQPKCSIFPEEIA</sequence>
<feature type="region of interest" description="Disordered" evidence="1">
    <location>
        <begin position="22"/>
        <end position="48"/>
    </location>
</feature>
<proteinExistence type="predicted"/>
<dbReference type="Proteomes" id="UP000593574">
    <property type="component" value="Unassembled WGS sequence"/>
</dbReference>
<name>A0A7J8ZZX3_9ROSI</name>